<dbReference type="PANTHER" id="PTHR30160:SF7">
    <property type="entry name" value="ADP-HEPTOSE--LPS HEPTOSYLTRANSFERASE 2"/>
    <property type="match status" value="1"/>
</dbReference>
<dbReference type="EMBL" id="LNQE01000343">
    <property type="protein sequence ID" value="KUG27294.1"/>
    <property type="molecule type" value="Genomic_DNA"/>
</dbReference>
<dbReference type="GO" id="GO:0008713">
    <property type="term" value="F:ADP-heptose-lipopolysaccharide heptosyltransferase activity"/>
    <property type="evidence" value="ECO:0007669"/>
    <property type="project" value="TreeGrafter"/>
</dbReference>
<dbReference type="SUPFAM" id="SSF53756">
    <property type="entry name" value="UDP-Glycosyltransferase/glycogen phosphorylase"/>
    <property type="match status" value="1"/>
</dbReference>
<keyword evidence="2 3" id="KW-0808">Transferase</keyword>
<reference evidence="3" key="1">
    <citation type="journal article" date="2015" name="Proc. Natl. Acad. Sci. U.S.A.">
        <title>Networks of energetic and metabolic interactions define dynamics in microbial communities.</title>
        <authorList>
            <person name="Embree M."/>
            <person name="Liu J.K."/>
            <person name="Al-Bassam M.M."/>
            <person name="Zengler K."/>
        </authorList>
    </citation>
    <scope>NUCLEOTIDE SEQUENCE</scope>
</reference>
<dbReference type="AlphaFoldDB" id="A0A0W8G2U3"/>
<sequence length="527" mass="56440">MNTLVINLTRFGDLLQCQPVFAELAASGDRTGLVCLENFSGAAGLLRHVGQIFPLPGGGLLHAVESDWKKALVRLGDFVAAIKREFFPARVINLTPSVSARVLSRHLAGGEAAGFALDAEGFGRDSSPWAAFLEISAANRGLSPFNIVDLFRRAAGLGHRPAASDLRPVPPLCREAAESRLAQAAPEGSRGFVGFQLGASEEGRRWPVDSFARLGEAVWERARLVPVLLGAGSEGELARRYAASSRAPAVDLTGGTTLEELAAVVECLRVLCTNDTGTMHLAAGLGTPVMAFFLATAQPFDTGPYRAGSLSLEPDMACHPCSFGTACPHERACRRAISPKTAQEALFSYLESGRFPSTGYAGARAWESVMAPDGFMDLRSLSGHDGQDRTAWLALLRRIFRQFLDDEPVAPQGPAIGFSPEAAREIRSVLADSAALLRLLRGQAEALAHAPHAARKDKFLGVWRRLHGLWNGDSRFRAMGYLWMQQSQAPGVDLAGLQHLIDRYGGLVAAAERLAGHREPGSGTGFE</sequence>
<gene>
    <name evidence="3" type="ORF">ASZ90_002852</name>
</gene>
<evidence type="ECO:0000256" key="1">
    <source>
        <dbReference type="ARBA" id="ARBA00022676"/>
    </source>
</evidence>
<dbReference type="InterPro" id="IPR002201">
    <property type="entry name" value="Glyco_trans_9"/>
</dbReference>
<dbReference type="GO" id="GO:0009244">
    <property type="term" value="P:lipopolysaccharide core region biosynthetic process"/>
    <property type="evidence" value="ECO:0007669"/>
    <property type="project" value="TreeGrafter"/>
</dbReference>
<keyword evidence="1" id="KW-0328">Glycosyltransferase</keyword>
<dbReference type="Gene3D" id="3.40.50.2000">
    <property type="entry name" value="Glycogen Phosphorylase B"/>
    <property type="match status" value="2"/>
</dbReference>
<comment type="caution">
    <text evidence="3">The sequence shown here is derived from an EMBL/GenBank/DDBJ whole genome shotgun (WGS) entry which is preliminary data.</text>
</comment>
<proteinExistence type="predicted"/>
<dbReference type="PANTHER" id="PTHR30160">
    <property type="entry name" value="TETRAACYLDISACCHARIDE 4'-KINASE-RELATED"/>
    <property type="match status" value="1"/>
</dbReference>
<organism evidence="3">
    <name type="scientific">hydrocarbon metagenome</name>
    <dbReference type="NCBI Taxonomy" id="938273"/>
    <lineage>
        <taxon>unclassified sequences</taxon>
        <taxon>metagenomes</taxon>
        <taxon>ecological metagenomes</taxon>
    </lineage>
</organism>
<accession>A0A0W8G2U3</accession>
<dbReference type="GO" id="GO:0005829">
    <property type="term" value="C:cytosol"/>
    <property type="evidence" value="ECO:0007669"/>
    <property type="project" value="TreeGrafter"/>
</dbReference>
<evidence type="ECO:0000313" key="3">
    <source>
        <dbReference type="EMBL" id="KUG27294.1"/>
    </source>
</evidence>
<name>A0A0W8G2U3_9ZZZZ</name>
<dbReference type="Pfam" id="PF01075">
    <property type="entry name" value="Glyco_transf_9"/>
    <property type="match status" value="1"/>
</dbReference>
<dbReference type="InterPro" id="IPR051199">
    <property type="entry name" value="LPS_LOS_Heptosyltrfase"/>
</dbReference>
<protein>
    <submittedName>
        <fullName evidence="3">Adp-heptose--lipooligosaccharide heptosyltransferase ii</fullName>
    </submittedName>
</protein>
<evidence type="ECO:0000256" key="2">
    <source>
        <dbReference type="ARBA" id="ARBA00022679"/>
    </source>
</evidence>
<dbReference type="CDD" id="cd03789">
    <property type="entry name" value="GT9_LPS_heptosyltransferase"/>
    <property type="match status" value="1"/>
</dbReference>